<keyword evidence="3" id="KW-1133">Transmembrane helix</keyword>
<evidence type="ECO:0000313" key="6">
    <source>
        <dbReference type="EMBL" id="KPM82767.1"/>
    </source>
</evidence>
<dbReference type="InterPro" id="IPR007452">
    <property type="entry name" value="TamB_C"/>
</dbReference>
<name>A0A0P7DYS4_9GAMM</name>
<organism evidence="6 7">
    <name type="scientific">Pseudoalteromonas lipolytica</name>
    <dbReference type="NCBI Taxonomy" id="570156"/>
    <lineage>
        <taxon>Bacteria</taxon>
        <taxon>Pseudomonadati</taxon>
        <taxon>Pseudomonadota</taxon>
        <taxon>Gammaproteobacteria</taxon>
        <taxon>Alteromonadales</taxon>
        <taxon>Pseudoalteromonadaceae</taxon>
        <taxon>Pseudoalteromonas</taxon>
    </lineage>
</organism>
<dbReference type="EMBL" id="LJTC01000009">
    <property type="protein sequence ID" value="KPM82767.1"/>
    <property type="molecule type" value="Genomic_DNA"/>
</dbReference>
<dbReference type="AlphaFoldDB" id="A0A0P7DYS4"/>
<keyword evidence="2" id="KW-0812">Transmembrane</keyword>
<reference evidence="6 7" key="1">
    <citation type="submission" date="2015-09" db="EMBL/GenBank/DDBJ databases">
        <title>Draft Genome Sequence of Pseudoalteromonas lipolytica UCD-48B.</title>
        <authorList>
            <person name="Krusor M."/>
            <person name="Coil D.A."/>
            <person name="Lang J.M."/>
            <person name="Eisen J.A."/>
            <person name="Alexiev A."/>
        </authorList>
    </citation>
    <scope>NUCLEOTIDE SEQUENCE [LARGE SCALE GENOMIC DNA]</scope>
    <source>
        <strain evidence="6 7">UCD-48B</strain>
    </source>
</reference>
<keyword evidence="4" id="KW-0472">Membrane</keyword>
<proteinExistence type="predicted"/>
<accession>A0A0P7DYS4</accession>
<gene>
    <name evidence="6" type="ORF">AOG27_14140</name>
</gene>
<feature type="domain" description="Translocation and assembly module TamB C-terminal" evidence="5">
    <location>
        <begin position="890"/>
        <end position="1227"/>
    </location>
</feature>
<evidence type="ECO:0000256" key="3">
    <source>
        <dbReference type="ARBA" id="ARBA00022989"/>
    </source>
</evidence>
<comment type="caution">
    <text evidence="6">The sequence shown here is derived from an EMBL/GenBank/DDBJ whole genome shotgun (WGS) entry which is preliminary data.</text>
</comment>
<evidence type="ECO:0000259" key="5">
    <source>
        <dbReference type="Pfam" id="PF04357"/>
    </source>
</evidence>
<evidence type="ECO:0000256" key="2">
    <source>
        <dbReference type="ARBA" id="ARBA00022692"/>
    </source>
</evidence>
<dbReference type="GO" id="GO:0009306">
    <property type="term" value="P:protein secretion"/>
    <property type="evidence" value="ECO:0007669"/>
    <property type="project" value="InterPro"/>
</dbReference>
<protein>
    <recommendedName>
        <fullName evidence="5">Translocation and assembly module TamB C-terminal domain-containing protein</fullName>
    </recommendedName>
</protein>
<evidence type="ECO:0000313" key="7">
    <source>
        <dbReference type="Proteomes" id="UP000050378"/>
    </source>
</evidence>
<dbReference type="PATRIC" id="fig|570156.3.peg.3927"/>
<dbReference type="OrthoDB" id="5555605at2"/>
<dbReference type="Pfam" id="PF04357">
    <property type="entry name" value="TamB"/>
    <property type="match status" value="1"/>
</dbReference>
<dbReference type="PANTHER" id="PTHR36985:SF1">
    <property type="entry name" value="TRANSLOCATION AND ASSEMBLY MODULE SUBUNIT TAMB"/>
    <property type="match status" value="1"/>
</dbReference>
<dbReference type="PANTHER" id="PTHR36985">
    <property type="entry name" value="TRANSLOCATION AND ASSEMBLY MODULE SUBUNIT TAMB"/>
    <property type="match status" value="1"/>
</dbReference>
<evidence type="ECO:0000256" key="1">
    <source>
        <dbReference type="ARBA" id="ARBA00004167"/>
    </source>
</evidence>
<dbReference type="GO" id="GO:0005886">
    <property type="term" value="C:plasma membrane"/>
    <property type="evidence" value="ECO:0007669"/>
    <property type="project" value="InterPro"/>
</dbReference>
<dbReference type="RefSeq" id="WP_054553666.1">
    <property type="nucleotide sequence ID" value="NZ_LJTC01000009.1"/>
</dbReference>
<comment type="subcellular location">
    <subcellularLocation>
        <location evidence="1">Membrane</location>
        <topology evidence="1">Single-pass membrane protein</topology>
    </subcellularLocation>
</comment>
<dbReference type="STRING" id="570156.AOG27_14140"/>
<evidence type="ECO:0000256" key="4">
    <source>
        <dbReference type="ARBA" id="ARBA00023136"/>
    </source>
</evidence>
<dbReference type="Proteomes" id="UP000050378">
    <property type="component" value="Unassembled WGS sequence"/>
</dbReference>
<sequence length="1228" mass="133874">MKMLKKITKVLLITLASLLVIVFCLLFTAPGNHFIAFTANKLVDGLSIKLPSGRFLYNDAFDVHFENQSIKFDAKQLKIDLFWWRCDGVCLDNLSAQSIDLNIKNQAVSTEQSTETEPNVEQVTQISLPMKVVVKRVAINRFNLAHPSADVTVNKLNLSARGEATDLTVDTLTIADVAVMLHETKEQPKSAPLTELPALPAIDIRVPIDVELKQFQISKVAITPYGAEQAQLIENIELVASAKESDINLKKLAASYQQWQLHTNLTAELSGENTIEGAVSVKSTEHQANLSLSGPLADLKLSLVTQGTYPAQLKGAVNLKQTNYPFDLTGQIAKWQIATDTQQLQLSDFDLKAKGHADAYAVDLSLVTQLDALPAMTVKSKLQGSLTNAKLEQLSLNANDSKADINASVDWSNGVKSEFKGALSHLKAQYLTDALSSDLSGEFNGSFNLQAGEWQLALDNTQLNGSVNQIPVTLLSDFELDSSLHASFKKLEIKSGKNEIALSGQVDKVWRVDGKLRLDASDQDVLPMQGKGFADLSLRGERLEPTVDLSLVLNTLSYQDIQVDGLTLKGQFDYAANWQTDVSLVLDSASIAEHKINQIELDASGDKTDHHLTFLLDADQGKASFDVDGKFNKETWQGALSQILVTDNQVRFGTNKPVNIQVNTKTFDFNVGAHCWQSDNSKLCFETLQQTKQLGQLNAQLAALSIAEFKHFLPDNLKVTGDANGEFVANWNNGALKTIRANIKTQQLEASLIDGANVYKLPVEVLEVSAMSDAQVGKLNATLDSSVLGKVTSELNIDDIQNQQNLAGDLVIEKIELTNLRPFISSLEQLTGDIKGRLAIAGTLKEPLLNGDFDVEKINLEGATLPVSLQNSYVNIAFNNQSATLKGELKDAEGGALDLSGGIDWQQELPDVDVKLNGKEFFVRAQQDVTFKVSPDLTMSLKDNAFNLDGQVVVPWGRIAIEELPEGAVQVSDDEVIVDIEQQQSEKVPFDYAINLKVLVENDVRVDSFGLQSKVEGDINISMDQVTPMIATGELNLVQGTYRAFGQDLIIRTGQVGFSGSIEKPYLNIKAIRNPDNTSNGVIAGITLTGNVEQPSLKVFSEPAMDQAQALAYLLNGQPLDEGDSSTDAMLTQLLLAQGVNRSEGMVSKIGESFGLSDVSLSSSGSGDDTKVEISGYVTPGIQVKYSVGIFDSLSEVAVRYQLLSQLYIEVTSGLNQNVDILYKFDWD</sequence>
<dbReference type="GO" id="GO:0097347">
    <property type="term" value="C:TAM protein secretion complex"/>
    <property type="evidence" value="ECO:0007669"/>
    <property type="project" value="TreeGrafter"/>
</dbReference>